<accession>A0A3S4CDX4</accession>
<dbReference type="InterPro" id="IPR036291">
    <property type="entry name" value="NAD(P)-bd_dom_sf"/>
</dbReference>
<dbReference type="InterPro" id="IPR006139">
    <property type="entry name" value="D-isomer_2_OHA_DH_cat_dom"/>
</dbReference>
<feature type="region of interest" description="Disordered" evidence="5">
    <location>
        <begin position="317"/>
        <end position="338"/>
    </location>
</feature>
<dbReference type="RefSeq" id="WP_129608282.1">
    <property type="nucleotide sequence ID" value="NZ_UWOC01000111.1"/>
</dbReference>
<dbReference type="GO" id="GO:0016618">
    <property type="term" value="F:hydroxypyruvate reductase [NAD(P)H] activity"/>
    <property type="evidence" value="ECO:0007669"/>
    <property type="project" value="TreeGrafter"/>
</dbReference>
<dbReference type="Gene3D" id="3.40.50.720">
    <property type="entry name" value="NAD(P)-binding Rossmann-like Domain"/>
    <property type="match status" value="2"/>
</dbReference>
<feature type="domain" description="D-isomer specific 2-hydroxyacid dehydrogenase NAD-binding" evidence="7">
    <location>
        <begin position="112"/>
        <end position="285"/>
    </location>
</feature>
<dbReference type="Pfam" id="PF02826">
    <property type="entry name" value="2-Hacid_dh_C"/>
    <property type="match status" value="1"/>
</dbReference>
<dbReference type="InterPro" id="IPR050223">
    <property type="entry name" value="D-isomer_2-hydroxyacid_DH"/>
</dbReference>
<dbReference type="PANTHER" id="PTHR10996:SF178">
    <property type="entry name" value="2-HYDROXYACID DEHYDROGENASE YGL185C-RELATED"/>
    <property type="match status" value="1"/>
</dbReference>
<sequence length="338" mass="36075">MTADKPEILLVGTAKPVIVGGLDPIATVHRMIEAEDPESFLAAIAERVRGIAVAYTANRIDAAFMQRFPRLEIVASFGVGYDHVDAAWAGRNGIVVTNTPEVLDEEVADTALGLLLCTVRELPQAERHLRAGKWAETPYRLSRATLRDRTVGLVGMGRIGRAIARRLDAFRVPVVYHTRRPVADVPYRHYPSLVAMARDVDILLAIVPGGEATRHLIDAEVLAALGPDGILINMARGSVVDEAALIRALQARTILSAGLDVYATEPLVPAELIAMEHVVLFPHLGSGSVHTRARMDQLVVDNLASWFAGDGPKTPVPETPWRPGGGAVAGAAGAVSAG</sequence>
<dbReference type="GO" id="GO:0005829">
    <property type="term" value="C:cytosol"/>
    <property type="evidence" value="ECO:0007669"/>
    <property type="project" value="TreeGrafter"/>
</dbReference>
<evidence type="ECO:0000256" key="4">
    <source>
        <dbReference type="RuleBase" id="RU003719"/>
    </source>
</evidence>
<evidence type="ECO:0000313" key="9">
    <source>
        <dbReference type="Proteomes" id="UP000289200"/>
    </source>
</evidence>
<evidence type="ECO:0000259" key="6">
    <source>
        <dbReference type="Pfam" id="PF00389"/>
    </source>
</evidence>
<dbReference type="Pfam" id="PF00389">
    <property type="entry name" value="2-Hacid_dh"/>
    <property type="match status" value="1"/>
</dbReference>
<dbReference type="FunFam" id="3.40.50.720:FF:000213">
    <property type="entry name" value="Putative 2-hydroxyacid dehydrogenase"/>
    <property type="match status" value="1"/>
</dbReference>
<keyword evidence="2 4" id="KW-0560">Oxidoreductase</keyword>
<evidence type="ECO:0000256" key="5">
    <source>
        <dbReference type="SAM" id="MobiDB-lite"/>
    </source>
</evidence>
<evidence type="ECO:0000313" key="8">
    <source>
        <dbReference type="EMBL" id="VCU06665.1"/>
    </source>
</evidence>
<dbReference type="InterPro" id="IPR006140">
    <property type="entry name" value="D-isomer_DH_NAD-bd"/>
</dbReference>
<dbReference type="SUPFAM" id="SSF52283">
    <property type="entry name" value="Formate/glycerate dehydrogenase catalytic domain-like"/>
    <property type="match status" value="1"/>
</dbReference>
<dbReference type="EMBL" id="UWOC01000111">
    <property type="protein sequence ID" value="VCU06665.1"/>
    <property type="molecule type" value="Genomic_DNA"/>
</dbReference>
<organism evidence="8 9">
    <name type="scientific">Rhodoplanes serenus</name>
    <dbReference type="NCBI Taxonomy" id="200615"/>
    <lineage>
        <taxon>Bacteria</taxon>
        <taxon>Pseudomonadati</taxon>
        <taxon>Pseudomonadota</taxon>
        <taxon>Alphaproteobacteria</taxon>
        <taxon>Hyphomicrobiales</taxon>
        <taxon>Nitrobacteraceae</taxon>
        <taxon>Rhodoplanes</taxon>
    </lineage>
</organism>
<comment type="similarity">
    <text evidence="4">Belongs to the D-isomer specific 2-hydroxyacid dehydrogenase family.</text>
</comment>
<dbReference type="Proteomes" id="UP000289200">
    <property type="component" value="Unassembled WGS sequence"/>
</dbReference>
<dbReference type="CDD" id="cd12156">
    <property type="entry name" value="HPPR"/>
    <property type="match status" value="1"/>
</dbReference>
<dbReference type="GO" id="GO:0030267">
    <property type="term" value="F:glyoxylate reductase (NADPH) activity"/>
    <property type="evidence" value="ECO:0007669"/>
    <property type="project" value="TreeGrafter"/>
</dbReference>
<keyword evidence="1" id="KW-0521">NADP</keyword>
<keyword evidence="9" id="KW-1185">Reference proteome</keyword>
<evidence type="ECO:0000256" key="2">
    <source>
        <dbReference type="ARBA" id="ARBA00023002"/>
    </source>
</evidence>
<reference evidence="9" key="1">
    <citation type="submission" date="2018-10" db="EMBL/GenBank/DDBJ databases">
        <authorList>
            <person name="Peiro R."/>
            <person name="Begona"/>
            <person name="Cbmso G."/>
            <person name="Lopez M."/>
            <person name="Gonzalez S."/>
            <person name="Sacristan E."/>
            <person name="Castillo E."/>
        </authorList>
    </citation>
    <scope>NUCLEOTIDE SEQUENCE [LARGE SCALE GENOMIC DNA]</scope>
</reference>
<dbReference type="SUPFAM" id="SSF51735">
    <property type="entry name" value="NAD(P)-binding Rossmann-fold domains"/>
    <property type="match status" value="1"/>
</dbReference>
<proteinExistence type="inferred from homology"/>
<comment type="caution">
    <text evidence="8">The sequence shown here is derived from an EMBL/GenBank/DDBJ whole genome shotgun (WGS) entry which is preliminary data.</text>
</comment>
<keyword evidence="3" id="KW-0520">NAD</keyword>
<evidence type="ECO:0000256" key="1">
    <source>
        <dbReference type="ARBA" id="ARBA00022857"/>
    </source>
</evidence>
<dbReference type="AlphaFoldDB" id="A0A3S4CDX4"/>
<name>A0A3S4CDX4_9BRAD</name>
<dbReference type="PANTHER" id="PTHR10996">
    <property type="entry name" value="2-HYDROXYACID DEHYDROGENASE-RELATED"/>
    <property type="match status" value="1"/>
</dbReference>
<gene>
    <name evidence="8" type="ORF">RHODGE_RHODGE_01312</name>
</gene>
<evidence type="ECO:0000256" key="3">
    <source>
        <dbReference type="ARBA" id="ARBA00023027"/>
    </source>
</evidence>
<protein>
    <submittedName>
        <fullName evidence="8">2-ketogluconate reductase</fullName>
    </submittedName>
</protein>
<feature type="domain" description="D-isomer specific 2-hydroxyacid dehydrogenase catalytic" evidence="6">
    <location>
        <begin position="35"/>
        <end position="316"/>
    </location>
</feature>
<dbReference type="OrthoDB" id="9793626at2"/>
<evidence type="ECO:0000259" key="7">
    <source>
        <dbReference type="Pfam" id="PF02826"/>
    </source>
</evidence>
<feature type="compositionally biased region" description="Low complexity" evidence="5">
    <location>
        <begin position="329"/>
        <end position="338"/>
    </location>
</feature>
<dbReference type="GO" id="GO:0051287">
    <property type="term" value="F:NAD binding"/>
    <property type="evidence" value="ECO:0007669"/>
    <property type="project" value="InterPro"/>
</dbReference>